<evidence type="ECO:0000313" key="1">
    <source>
        <dbReference type="EMBL" id="VDI20785.1"/>
    </source>
</evidence>
<comment type="caution">
    <text evidence="1">The sequence shown here is derived from an EMBL/GenBank/DDBJ whole genome shotgun (WGS) entry which is preliminary data.</text>
</comment>
<proteinExistence type="predicted"/>
<dbReference type="AlphaFoldDB" id="A0A8B6DJX1"/>
<accession>A0A8B6DJX1</accession>
<organism evidence="1 2">
    <name type="scientific">Mytilus galloprovincialis</name>
    <name type="common">Mediterranean mussel</name>
    <dbReference type="NCBI Taxonomy" id="29158"/>
    <lineage>
        <taxon>Eukaryota</taxon>
        <taxon>Metazoa</taxon>
        <taxon>Spiralia</taxon>
        <taxon>Lophotrochozoa</taxon>
        <taxon>Mollusca</taxon>
        <taxon>Bivalvia</taxon>
        <taxon>Autobranchia</taxon>
        <taxon>Pteriomorphia</taxon>
        <taxon>Mytilida</taxon>
        <taxon>Mytiloidea</taxon>
        <taxon>Mytilidae</taxon>
        <taxon>Mytilinae</taxon>
        <taxon>Mytilus</taxon>
    </lineage>
</organism>
<dbReference type="OrthoDB" id="6154712at2759"/>
<protein>
    <submittedName>
        <fullName evidence="1">Uncharacterized protein</fullName>
    </submittedName>
</protein>
<feature type="non-terminal residue" evidence="1">
    <location>
        <position position="1"/>
    </location>
</feature>
<reference evidence="1" key="1">
    <citation type="submission" date="2018-11" db="EMBL/GenBank/DDBJ databases">
        <authorList>
            <person name="Alioto T."/>
            <person name="Alioto T."/>
        </authorList>
    </citation>
    <scope>NUCLEOTIDE SEQUENCE</scope>
</reference>
<evidence type="ECO:0000313" key="2">
    <source>
        <dbReference type="Proteomes" id="UP000596742"/>
    </source>
</evidence>
<dbReference type="EMBL" id="UYJE01003610">
    <property type="protein sequence ID" value="VDI20785.1"/>
    <property type="molecule type" value="Genomic_DNA"/>
</dbReference>
<sequence length="57" mass="6338">MERKTQRVVRSPSLKRRSRIIPLNQRVQLERVIGLTGSSNATLDCDINTGTIAYPAG</sequence>
<gene>
    <name evidence="1" type="ORF">MGAL_10B077343</name>
</gene>
<keyword evidence="2" id="KW-1185">Reference proteome</keyword>
<name>A0A8B6DJX1_MYTGA</name>
<dbReference type="Proteomes" id="UP000596742">
    <property type="component" value="Unassembled WGS sequence"/>
</dbReference>